<reference evidence="1 2" key="1">
    <citation type="submission" date="2019-01" db="EMBL/GenBank/DDBJ databases">
        <authorList>
            <person name="Sayadi A."/>
        </authorList>
    </citation>
    <scope>NUCLEOTIDE SEQUENCE [LARGE SCALE GENOMIC DNA]</scope>
</reference>
<protein>
    <submittedName>
        <fullName evidence="1">Uncharacterized protein</fullName>
    </submittedName>
</protein>
<evidence type="ECO:0000313" key="1">
    <source>
        <dbReference type="EMBL" id="VEN35774.1"/>
    </source>
</evidence>
<dbReference type="Proteomes" id="UP000410492">
    <property type="component" value="Unassembled WGS sequence"/>
</dbReference>
<dbReference type="EMBL" id="CAACVG010001866">
    <property type="protein sequence ID" value="VEN35774.1"/>
    <property type="molecule type" value="Genomic_DNA"/>
</dbReference>
<evidence type="ECO:0000313" key="2">
    <source>
        <dbReference type="Proteomes" id="UP000410492"/>
    </source>
</evidence>
<gene>
    <name evidence="1" type="ORF">CALMAC_LOCUS1582</name>
</gene>
<proteinExistence type="predicted"/>
<accession>A0A653BJV8</accession>
<name>A0A653BJV8_CALMS</name>
<sequence length="124" mass="14013">MFSDLNHFSYRNIYTNLLRPRTASRKLLSRPQIVSAFLLALLIPASAHIRHEVEGAAPRGCWYVNKTASHLACQNRTTARLVLPPSVNRVELIRVVADTTAPFDAVFVHHLRWTHSNPPTSLPH</sequence>
<keyword evidence="2" id="KW-1185">Reference proteome</keyword>
<dbReference type="AlphaFoldDB" id="A0A653BJV8"/>
<organism evidence="1 2">
    <name type="scientific">Callosobruchus maculatus</name>
    <name type="common">Southern cowpea weevil</name>
    <name type="synonym">Pulse bruchid</name>
    <dbReference type="NCBI Taxonomy" id="64391"/>
    <lineage>
        <taxon>Eukaryota</taxon>
        <taxon>Metazoa</taxon>
        <taxon>Ecdysozoa</taxon>
        <taxon>Arthropoda</taxon>
        <taxon>Hexapoda</taxon>
        <taxon>Insecta</taxon>
        <taxon>Pterygota</taxon>
        <taxon>Neoptera</taxon>
        <taxon>Endopterygota</taxon>
        <taxon>Coleoptera</taxon>
        <taxon>Polyphaga</taxon>
        <taxon>Cucujiformia</taxon>
        <taxon>Chrysomeloidea</taxon>
        <taxon>Chrysomelidae</taxon>
        <taxon>Bruchinae</taxon>
        <taxon>Bruchini</taxon>
        <taxon>Callosobruchus</taxon>
    </lineage>
</organism>